<reference evidence="4" key="1">
    <citation type="submission" date="2016-10" db="EMBL/GenBank/DDBJ databases">
        <authorList>
            <person name="Varghese N."/>
            <person name="Submissions S."/>
        </authorList>
    </citation>
    <scope>NUCLEOTIDE SEQUENCE [LARGE SCALE GENOMIC DNA]</scope>
    <source>
        <strain evidence="4">DSM 4771</strain>
    </source>
</reference>
<dbReference type="Pfam" id="PF16927">
    <property type="entry name" value="HisKA_7TM"/>
    <property type="match status" value="1"/>
</dbReference>
<dbReference type="PANTHER" id="PTHR45138">
    <property type="entry name" value="REGULATORY COMPONENTS OF SENSORY TRANSDUCTION SYSTEM"/>
    <property type="match status" value="1"/>
</dbReference>
<gene>
    <name evidence="3" type="ORF">SAMN04490247_2435</name>
</gene>
<keyword evidence="4" id="KW-1185">Reference proteome</keyword>
<dbReference type="PANTHER" id="PTHR45138:SF9">
    <property type="entry name" value="DIGUANYLATE CYCLASE DGCM-RELATED"/>
    <property type="match status" value="1"/>
</dbReference>
<feature type="transmembrane region" description="Helical" evidence="1">
    <location>
        <begin position="145"/>
        <end position="165"/>
    </location>
</feature>
<feature type="transmembrane region" description="Helical" evidence="1">
    <location>
        <begin position="203"/>
        <end position="221"/>
    </location>
</feature>
<keyword evidence="1" id="KW-1133">Transmembrane helix</keyword>
<dbReference type="Pfam" id="PF00990">
    <property type="entry name" value="GGDEF"/>
    <property type="match status" value="1"/>
</dbReference>
<evidence type="ECO:0000313" key="4">
    <source>
        <dbReference type="Proteomes" id="UP000199225"/>
    </source>
</evidence>
<evidence type="ECO:0000256" key="1">
    <source>
        <dbReference type="SAM" id="Phobius"/>
    </source>
</evidence>
<evidence type="ECO:0000313" key="3">
    <source>
        <dbReference type="EMBL" id="SDJ57990.1"/>
    </source>
</evidence>
<accession>A0A1G8UYH1</accession>
<dbReference type="InterPro" id="IPR050469">
    <property type="entry name" value="Diguanylate_Cyclase"/>
</dbReference>
<dbReference type="SUPFAM" id="SSF55785">
    <property type="entry name" value="PYP-like sensor domain (PAS domain)"/>
    <property type="match status" value="1"/>
</dbReference>
<dbReference type="SMART" id="SM00267">
    <property type="entry name" value="GGDEF"/>
    <property type="match status" value="1"/>
</dbReference>
<proteinExistence type="predicted"/>
<dbReference type="AlphaFoldDB" id="A0A1G8UYH1"/>
<dbReference type="RefSeq" id="WP_093194134.1">
    <property type="nucleotide sequence ID" value="NZ_FNEV01000007.1"/>
</dbReference>
<organism evidence="3 4">
    <name type="scientific">Salimicrobium halophilum</name>
    <dbReference type="NCBI Taxonomy" id="86666"/>
    <lineage>
        <taxon>Bacteria</taxon>
        <taxon>Bacillati</taxon>
        <taxon>Bacillota</taxon>
        <taxon>Bacilli</taxon>
        <taxon>Bacillales</taxon>
        <taxon>Bacillaceae</taxon>
        <taxon>Salimicrobium</taxon>
    </lineage>
</organism>
<feature type="transmembrane region" description="Helical" evidence="1">
    <location>
        <begin position="35"/>
        <end position="56"/>
    </location>
</feature>
<protein>
    <submittedName>
        <fullName evidence="3">Diguanylate cyclase (GGDEF) domain-containing protein</fullName>
    </submittedName>
</protein>
<dbReference type="InterPro" id="IPR000014">
    <property type="entry name" value="PAS"/>
</dbReference>
<dbReference type="InterPro" id="IPR029787">
    <property type="entry name" value="Nucleotide_cyclase"/>
</dbReference>
<dbReference type="Pfam" id="PF13188">
    <property type="entry name" value="PAS_8"/>
    <property type="match status" value="1"/>
</dbReference>
<feature type="transmembrane region" description="Helical" evidence="1">
    <location>
        <begin position="6"/>
        <end position="26"/>
    </location>
</feature>
<dbReference type="GO" id="GO:0052621">
    <property type="term" value="F:diguanylate cyclase activity"/>
    <property type="evidence" value="ECO:0007669"/>
    <property type="project" value="TreeGrafter"/>
</dbReference>
<dbReference type="SUPFAM" id="SSF55073">
    <property type="entry name" value="Nucleotide cyclase"/>
    <property type="match status" value="1"/>
</dbReference>
<dbReference type="InterPro" id="IPR043128">
    <property type="entry name" value="Rev_trsase/Diguanyl_cyclase"/>
</dbReference>
<evidence type="ECO:0000259" key="2">
    <source>
        <dbReference type="PROSITE" id="PS50887"/>
    </source>
</evidence>
<name>A0A1G8UYH1_9BACI</name>
<sequence length="506" mass="57704">MNWIDPYTFLLWVLGLGSMLIAGALLKPPRKLARTLLAMSTGLAGLFILLTVFELVSNDRSTMVMLRNFQQVPLVIIPIFLLGYAKELYREDSLKTIRMLSLMAIPTVIDLTLLFTNPFHGWMREGVTIESIWGYSEVSTQATPLNGFLGVYPFVLSLLTIFILLRNMFEVPERYRATHWVSALVITLPILSITVLPALSIEIPGLFALSYGSMALLLIIVNKRRDFNAVWPVSRQEVLENLSEGIILFDRDGRILEANRAVYTIIENIYDARHSSLIEESVSHVFEDVPYLMDPFNEERNFFYEKNGYYFDVKVMKLNDKGNDVSMMVWQDITSQKEVELQLQELATKDPLTKLLNRRAFLEMYKESPDKGEAYFLLIDIDHFKGFNDRYGHAIGDEVLKYTAYLLEKVFSGQGNSVTRLGGEEFGVFMKADADKAVRKAEEFQNLLKHDSLKISPVIEEEVTVSIGMCHVLSEDSFEDVYYSADEAMYQAKHGGRDQVRVADPV</sequence>
<dbReference type="InterPro" id="IPR035965">
    <property type="entry name" value="PAS-like_dom_sf"/>
</dbReference>
<dbReference type="InterPro" id="IPR000160">
    <property type="entry name" value="GGDEF_dom"/>
</dbReference>
<dbReference type="Gene3D" id="3.30.70.270">
    <property type="match status" value="1"/>
</dbReference>
<dbReference type="InterPro" id="IPR031621">
    <property type="entry name" value="HisKA_7TM"/>
</dbReference>
<dbReference type="PROSITE" id="PS50887">
    <property type="entry name" value="GGDEF"/>
    <property type="match status" value="1"/>
</dbReference>
<dbReference type="Proteomes" id="UP000199225">
    <property type="component" value="Unassembled WGS sequence"/>
</dbReference>
<dbReference type="EMBL" id="FNEV01000007">
    <property type="protein sequence ID" value="SDJ57990.1"/>
    <property type="molecule type" value="Genomic_DNA"/>
</dbReference>
<feature type="domain" description="GGDEF" evidence="2">
    <location>
        <begin position="372"/>
        <end position="505"/>
    </location>
</feature>
<feature type="transmembrane region" description="Helical" evidence="1">
    <location>
        <begin position="177"/>
        <end position="197"/>
    </location>
</feature>
<dbReference type="OrthoDB" id="9759607at2"/>
<dbReference type="NCBIfam" id="TIGR00254">
    <property type="entry name" value="GGDEF"/>
    <property type="match status" value="1"/>
</dbReference>
<dbReference type="STRING" id="86666.SAMN04490247_2435"/>
<keyword evidence="1" id="KW-0472">Membrane</keyword>
<dbReference type="CDD" id="cd01949">
    <property type="entry name" value="GGDEF"/>
    <property type="match status" value="1"/>
</dbReference>
<dbReference type="Gene3D" id="3.30.450.20">
    <property type="entry name" value="PAS domain"/>
    <property type="match status" value="1"/>
</dbReference>
<keyword evidence="1" id="KW-0812">Transmembrane</keyword>
<feature type="transmembrane region" description="Helical" evidence="1">
    <location>
        <begin position="97"/>
        <end position="115"/>
    </location>
</feature>